<keyword evidence="2" id="KW-1185">Reference proteome</keyword>
<proteinExistence type="predicted"/>
<name>A0A6G4WQ33_9ACTN</name>
<dbReference type="AlphaFoldDB" id="A0A6G4WQ33"/>
<organism evidence="1 2">
    <name type="scientific">Streptomyces boncukensis</name>
    <dbReference type="NCBI Taxonomy" id="2711219"/>
    <lineage>
        <taxon>Bacteria</taxon>
        <taxon>Bacillati</taxon>
        <taxon>Actinomycetota</taxon>
        <taxon>Actinomycetes</taxon>
        <taxon>Kitasatosporales</taxon>
        <taxon>Streptomycetaceae</taxon>
        <taxon>Streptomyces</taxon>
    </lineage>
</organism>
<gene>
    <name evidence="1" type="ORF">G5C65_01835</name>
</gene>
<accession>A0A6G4WQ33</accession>
<dbReference type="EMBL" id="JAAKZZ010000009">
    <property type="protein sequence ID" value="NGO67123.1"/>
    <property type="molecule type" value="Genomic_DNA"/>
</dbReference>
<evidence type="ECO:0000313" key="1">
    <source>
        <dbReference type="EMBL" id="NGO67123.1"/>
    </source>
</evidence>
<protein>
    <submittedName>
        <fullName evidence="1">DUF4244 domain-containing protein</fullName>
    </submittedName>
</protein>
<comment type="caution">
    <text evidence="1">The sequence shown here is derived from an EMBL/GenBank/DDBJ whole genome shotgun (WGS) entry which is preliminary data.</text>
</comment>
<dbReference type="Pfam" id="PF14029">
    <property type="entry name" value="DUF4244"/>
    <property type="match status" value="1"/>
</dbReference>
<evidence type="ECO:0000313" key="2">
    <source>
        <dbReference type="Proteomes" id="UP000477722"/>
    </source>
</evidence>
<reference evidence="1 2" key="1">
    <citation type="submission" date="2020-02" db="EMBL/GenBank/DDBJ databases">
        <title>Whole-genome analyses of novel actinobacteria.</title>
        <authorList>
            <person name="Sahin N."/>
            <person name="Tatar D."/>
        </authorList>
    </citation>
    <scope>NUCLEOTIDE SEQUENCE [LARGE SCALE GENOMIC DNA]</scope>
    <source>
        <strain evidence="1 2">SB3404</strain>
    </source>
</reference>
<sequence length="65" mass="7066">MWMRVRRAWCVARGRGRDSGMSTAEYAVGTVAACGFAAVLYKIVTSGAVSAEMQQLIERALSVRI</sequence>
<dbReference type="InterPro" id="IPR025338">
    <property type="entry name" value="DUF4244"/>
</dbReference>
<dbReference type="Proteomes" id="UP000477722">
    <property type="component" value="Unassembled WGS sequence"/>
</dbReference>